<evidence type="ECO:0000313" key="2">
    <source>
        <dbReference type="EMBL" id="OQP34763.1"/>
    </source>
</evidence>
<evidence type="ECO:0000256" key="1">
    <source>
        <dbReference type="SAM" id="MobiDB-lite"/>
    </source>
</evidence>
<feature type="region of interest" description="Disordered" evidence="1">
    <location>
        <begin position="1"/>
        <end position="69"/>
    </location>
</feature>
<dbReference type="Proteomes" id="UP000192769">
    <property type="component" value="Unassembled WGS sequence"/>
</dbReference>
<name>A0A1V9DLM3_9GAMM</name>
<dbReference type="OrthoDB" id="6521941at2"/>
<protein>
    <submittedName>
        <fullName evidence="2">Uncharacterized protein</fullName>
    </submittedName>
</protein>
<dbReference type="EMBL" id="MWUE01000011">
    <property type="protein sequence ID" value="OQP34763.1"/>
    <property type="molecule type" value="Genomic_DNA"/>
</dbReference>
<keyword evidence="3" id="KW-1185">Reference proteome</keyword>
<organism evidence="2 3">
    <name type="scientific">Pantoea latae</name>
    <dbReference type="NCBI Taxonomy" id="1964541"/>
    <lineage>
        <taxon>Bacteria</taxon>
        <taxon>Pseudomonadati</taxon>
        <taxon>Pseudomonadota</taxon>
        <taxon>Gammaproteobacteria</taxon>
        <taxon>Enterobacterales</taxon>
        <taxon>Erwiniaceae</taxon>
        <taxon>Pantoea</taxon>
    </lineage>
</organism>
<dbReference type="RefSeq" id="WP_081138141.1">
    <property type="nucleotide sequence ID" value="NZ_MWUE01000011.1"/>
</dbReference>
<feature type="compositionally biased region" description="Basic and acidic residues" evidence="1">
    <location>
        <begin position="1"/>
        <end position="16"/>
    </location>
</feature>
<evidence type="ECO:0000313" key="3">
    <source>
        <dbReference type="Proteomes" id="UP000192769"/>
    </source>
</evidence>
<accession>A0A1V9DLM3</accession>
<proteinExistence type="predicted"/>
<comment type="caution">
    <text evidence="2">The sequence shown here is derived from an EMBL/GenBank/DDBJ whole genome shotgun (WGS) entry which is preliminary data.</text>
</comment>
<dbReference type="AlphaFoldDB" id="A0A1V9DLM3"/>
<reference evidence="2 3" key="1">
    <citation type="submission" date="2017-02" db="EMBL/GenBank/DDBJ databases">
        <title>Whole genome shotgun sequence of Pantoea agglomerans strain AS1 isolated from a cycad, Zamia floridana in Central Florida, USA.</title>
        <authorList>
            <person name="Lata P."/>
            <person name="Govindarajan S."/>
            <person name="Qi F."/>
            <person name="Li J.-L."/>
            <person name="Maurya S.K."/>
            <person name="Sahoo M.K."/>
        </authorList>
    </citation>
    <scope>NUCLEOTIDE SEQUENCE [LARGE SCALE GENOMIC DNA]</scope>
    <source>
        <strain evidence="2 3">AS1</strain>
    </source>
</reference>
<sequence length="69" mass="8081">MFKHKTNEERKQEGDVSKSAPESTPHVHNAYEEDDHPATDAPNQHGEIPRTRDDHEDDKKDPYEDRDKK</sequence>
<feature type="compositionally biased region" description="Basic and acidic residues" evidence="1">
    <location>
        <begin position="47"/>
        <end position="69"/>
    </location>
</feature>
<gene>
    <name evidence="2" type="ORF">B2J69_08110</name>
</gene>